<dbReference type="PANTHER" id="PTHR43065:SF46">
    <property type="entry name" value="C4-DICARBOXYLATE TRANSPORT SENSOR PROTEIN DCTB"/>
    <property type="match status" value="1"/>
</dbReference>
<dbReference type="eggNOG" id="COG5000">
    <property type="taxonomic scope" value="Bacteria"/>
</dbReference>
<dbReference type="Gene3D" id="3.30.450.20">
    <property type="entry name" value="PAS domain"/>
    <property type="match status" value="1"/>
</dbReference>
<evidence type="ECO:0000256" key="6">
    <source>
        <dbReference type="ARBA" id="ARBA00022840"/>
    </source>
</evidence>
<evidence type="ECO:0000256" key="2">
    <source>
        <dbReference type="ARBA" id="ARBA00012438"/>
    </source>
</evidence>
<evidence type="ECO:0000256" key="8">
    <source>
        <dbReference type="SAM" id="Phobius"/>
    </source>
</evidence>
<dbReference type="GO" id="GO:0005524">
    <property type="term" value="F:ATP binding"/>
    <property type="evidence" value="ECO:0007669"/>
    <property type="project" value="UniProtKB-KW"/>
</dbReference>
<dbReference type="SUPFAM" id="SSF55785">
    <property type="entry name" value="PYP-like sensor domain (PAS domain)"/>
    <property type="match status" value="1"/>
</dbReference>
<evidence type="ECO:0000256" key="5">
    <source>
        <dbReference type="ARBA" id="ARBA00022777"/>
    </source>
</evidence>
<evidence type="ECO:0000256" key="7">
    <source>
        <dbReference type="ARBA" id="ARBA00023012"/>
    </source>
</evidence>
<keyword evidence="8" id="KW-0812">Transmembrane</keyword>
<dbReference type="PRINTS" id="PR00344">
    <property type="entry name" value="BCTRLSENSOR"/>
</dbReference>
<dbReference type="SMART" id="SM00387">
    <property type="entry name" value="HATPase_c"/>
    <property type="match status" value="1"/>
</dbReference>
<dbReference type="Gene3D" id="3.30.565.10">
    <property type="entry name" value="Histidine kinase-like ATPase, C-terminal domain"/>
    <property type="match status" value="1"/>
</dbReference>
<keyword evidence="8" id="KW-1133">Transmembrane helix</keyword>
<evidence type="ECO:0000256" key="3">
    <source>
        <dbReference type="ARBA" id="ARBA00022679"/>
    </source>
</evidence>
<feature type="transmembrane region" description="Helical" evidence="8">
    <location>
        <begin position="43"/>
        <end position="63"/>
    </location>
</feature>
<accession>A0A075P8P9</accession>
<dbReference type="InterPro" id="IPR035965">
    <property type="entry name" value="PAS-like_dom_sf"/>
</dbReference>
<dbReference type="PANTHER" id="PTHR43065">
    <property type="entry name" value="SENSOR HISTIDINE KINASE"/>
    <property type="match status" value="1"/>
</dbReference>
<dbReference type="SUPFAM" id="SSF55874">
    <property type="entry name" value="ATPase domain of HSP90 chaperone/DNA topoisomerase II/histidine kinase"/>
    <property type="match status" value="1"/>
</dbReference>
<keyword evidence="7" id="KW-0902">Two-component regulatory system</keyword>
<dbReference type="InterPro" id="IPR036890">
    <property type="entry name" value="HATPase_C_sf"/>
</dbReference>
<keyword evidence="6" id="KW-0067">ATP-binding</keyword>
<dbReference type="EMBL" id="CP008849">
    <property type="protein sequence ID" value="AIF99697.1"/>
    <property type="molecule type" value="Genomic_DNA"/>
</dbReference>
<feature type="transmembrane region" description="Helical" evidence="8">
    <location>
        <begin position="20"/>
        <end position="37"/>
    </location>
</feature>
<proteinExistence type="predicted"/>
<evidence type="ECO:0000313" key="10">
    <source>
        <dbReference type="EMBL" id="AIF99697.1"/>
    </source>
</evidence>
<dbReference type="KEGG" id="aal:EP13_13960"/>
<reference evidence="10 11" key="1">
    <citation type="submission" date="2014-06" db="EMBL/GenBank/DDBJ databases">
        <title>Genomes of Alteromonas australica, a world apart.</title>
        <authorList>
            <person name="Gonzaga A."/>
            <person name="Lopez-Perez M."/>
            <person name="Rodriguez-Valera F."/>
        </authorList>
    </citation>
    <scope>NUCLEOTIDE SEQUENCE [LARGE SCALE GENOMIC DNA]</scope>
    <source>
        <strain evidence="10 11">H 17</strain>
    </source>
</reference>
<dbReference type="AlphaFoldDB" id="A0A075P8P9"/>
<dbReference type="Pfam" id="PF13188">
    <property type="entry name" value="PAS_8"/>
    <property type="match status" value="1"/>
</dbReference>
<dbReference type="GeneID" id="78256001"/>
<dbReference type="InterPro" id="IPR004358">
    <property type="entry name" value="Sig_transdc_His_kin-like_C"/>
</dbReference>
<dbReference type="InterPro" id="IPR003594">
    <property type="entry name" value="HATPase_dom"/>
</dbReference>
<dbReference type="PROSITE" id="PS50109">
    <property type="entry name" value="HIS_KIN"/>
    <property type="match status" value="1"/>
</dbReference>
<gene>
    <name evidence="10" type="ORF">EP13_13960</name>
</gene>
<dbReference type="GO" id="GO:0000155">
    <property type="term" value="F:phosphorelay sensor kinase activity"/>
    <property type="evidence" value="ECO:0007669"/>
    <property type="project" value="InterPro"/>
</dbReference>
<comment type="catalytic activity">
    <reaction evidence="1">
        <text>ATP + protein L-histidine = ADP + protein N-phospho-L-histidine.</text>
        <dbReference type="EC" id="2.7.13.3"/>
    </reaction>
</comment>
<dbReference type="Gene3D" id="1.10.287.130">
    <property type="match status" value="1"/>
</dbReference>
<sequence length="455" mass="51227">MLKNFQHAKTAFEDKLVRIALKGFMLPTIAALVMLFYADVSIYFKLLLLILIFTIIFITLLSIRQTVTFQLRTSTNLVEAMTSGDYGMRANNKDVKGALADFNELLNTLASRLSEQSLITREKQILLSKITDQIDVAVVAVNDQRHITLMNPAAERLFKQRFEDRQGWPITSLGLQNLVAATQQENLNKVSELEIGDNKRKMYVRTDTFFELGIPHYLIFITDIQHILRDEERMAWQRLLRVLSHEINNSLTPIASIAETLHQLVKTQEDDPEVGSPQLSESMKEGLSVISERAHALNLFIQDYQQLTRVPPPTKSVFKLTPLVQQICQLFDSCHISIPEQDVSLYADRDQLQQVLINVFKNANEANISAGNTASPIHVNWVTSDTTLTIHVTDKGQGIHNTENLFVPFYTTKQHGSGIGLILCRQIILNHGGEFTLANAPQAGARASIQLPLIS</sequence>
<dbReference type="EC" id="2.7.13.3" evidence="2"/>
<protein>
    <recommendedName>
        <fullName evidence="2">histidine kinase</fullName>
        <ecNumber evidence="2">2.7.13.3</ecNumber>
    </recommendedName>
</protein>
<evidence type="ECO:0000256" key="4">
    <source>
        <dbReference type="ARBA" id="ARBA00022741"/>
    </source>
</evidence>
<dbReference type="RefSeq" id="WP_044057764.1">
    <property type="nucleotide sequence ID" value="NZ_CBCSKJ010000002.1"/>
</dbReference>
<keyword evidence="8" id="KW-0472">Membrane</keyword>
<evidence type="ECO:0000256" key="1">
    <source>
        <dbReference type="ARBA" id="ARBA00000085"/>
    </source>
</evidence>
<keyword evidence="3" id="KW-0808">Transferase</keyword>
<keyword evidence="4" id="KW-0547">Nucleotide-binding</keyword>
<dbReference type="Proteomes" id="UP000056090">
    <property type="component" value="Chromosome"/>
</dbReference>
<name>A0A075P8P9_9ALTE</name>
<dbReference type="InterPro" id="IPR000014">
    <property type="entry name" value="PAS"/>
</dbReference>
<organism evidence="10 11">
    <name type="scientific">Alteromonas australica</name>
    <dbReference type="NCBI Taxonomy" id="589873"/>
    <lineage>
        <taxon>Bacteria</taxon>
        <taxon>Pseudomonadati</taxon>
        <taxon>Pseudomonadota</taxon>
        <taxon>Gammaproteobacteria</taxon>
        <taxon>Alteromonadales</taxon>
        <taxon>Alteromonadaceae</taxon>
        <taxon>Alteromonas/Salinimonas group</taxon>
        <taxon>Alteromonas</taxon>
    </lineage>
</organism>
<dbReference type="Pfam" id="PF02518">
    <property type="entry name" value="HATPase_c"/>
    <property type="match status" value="1"/>
</dbReference>
<evidence type="ECO:0000313" key="11">
    <source>
        <dbReference type="Proteomes" id="UP000056090"/>
    </source>
</evidence>
<dbReference type="SUPFAM" id="SSF47384">
    <property type="entry name" value="Homodimeric domain of signal transducing histidine kinase"/>
    <property type="match status" value="1"/>
</dbReference>
<dbReference type="InterPro" id="IPR005467">
    <property type="entry name" value="His_kinase_dom"/>
</dbReference>
<dbReference type="InterPro" id="IPR036097">
    <property type="entry name" value="HisK_dim/P_sf"/>
</dbReference>
<keyword evidence="11" id="KW-1185">Reference proteome</keyword>
<evidence type="ECO:0000259" key="9">
    <source>
        <dbReference type="PROSITE" id="PS50109"/>
    </source>
</evidence>
<keyword evidence="5 10" id="KW-0418">Kinase</keyword>
<feature type="domain" description="Histidine kinase" evidence="9">
    <location>
        <begin position="242"/>
        <end position="455"/>
    </location>
</feature>